<dbReference type="Pfam" id="PF04357">
    <property type="entry name" value="TamB"/>
    <property type="match status" value="1"/>
</dbReference>
<dbReference type="OrthoDB" id="680700at2"/>
<accession>A0A3L9YT81</accession>
<proteinExistence type="predicted"/>
<feature type="region of interest" description="Disordered" evidence="5">
    <location>
        <begin position="1644"/>
        <end position="1675"/>
    </location>
</feature>
<evidence type="ECO:0000259" key="6">
    <source>
        <dbReference type="Pfam" id="PF04357"/>
    </source>
</evidence>
<evidence type="ECO:0000313" key="7">
    <source>
        <dbReference type="EMBL" id="RMA57702.1"/>
    </source>
</evidence>
<dbReference type="InterPro" id="IPR007452">
    <property type="entry name" value="TamB_C"/>
</dbReference>
<evidence type="ECO:0000256" key="5">
    <source>
        <dbReference type="SAM" id="MobiDB-lite"/>
    </source>
</evidence>
<reference evidence="7 8" key="1">
    <citation type="submission" date="2018-10" db="EMBL/GenBank/DDBJ databases">
        <title>Genomic Encyclopedia of Archaeal and Bacterial Type Strains, Phase II (KMG-II): from individual species to whole genera.</title>
        <authorList>
            <person name="Goeker M."/>
        </authorList>
    </citation>
    <scope>NUCLEOTIDE SEQUENCE [LARGE SCALE GENOMIC DNA]</scope>
    <source>
        <strain evidence="7 8">DSM 23424</strain>
    </source>
</reference>
<organism evidence="7 8">
    <name type="scientific">Ulvibacter antarcticus</name>
    <dbReference type="NCBI Taxonomy" id="442714"/>
    <lineage>
        <taxon>Bacteria</taxon>
        <taxon>Pseudomonadati</taxon>
        <taxon>Bacteroidota</taxon>
        <taxon>Flavobacteriia</taxon>
        <taxon>Flavobacteriales</taxon>
        <taxon>Flavobacteriaceae</taxon>
        <taxon>Ulvibacter</taxon>
    </lineage>
</organism>
<protein>
    <submittedName>
        <fullName evidence="7">Uncharacterized protein DUF490</fullName>
    </submittedName>
</protein>
<dbReference type="GO" id="GO:0009306">
    <property type="term" value="P:protein secretion"/>
    <property type="evidence" value="ECO:0007669"/>
    <property type="project" value="InterPro"/>
</dbReference>
<keyword evidence="3" id="KW-1133">Transmembrane helix</keyword>
<keyword evidence="8" id="KW-1185">Reference proteome</keyword>
<feature type="domain" description="Translocation and assembly module TamB C-terminal" evidence="6">
    <location>
        <begin position="1166"/>
        <end position="1623"/>
    </location>
</feature>
<evidence type="ECO:0000313" key="8">
    <source>
        <dbReference type="Proteomes" id="UP000271339"/>
    </source>
</evidence>
<comment type="subcellular location">
    <subcellularLocation>
        <location evidence="1">Membrane</location>
        <topology evidence="1">Single-pass membrane protein</topology>
    </subcellularLocation>
</comment>
<name>A0A3L9YT81_9FLAO</name>
<keyword evidence="4" id="KW-0472">Membrane</keyword>
<feature type="compositionally biased region" description="Basic and acidic residues" evidence="5">
    <location>
        <begin position="1649"/>
        <end position="1675"/>
    </location>
</feature>
<dbReference type="Proteomes" id="UP000271339">
    <property type="component" value="Unassembled WGS sequence"/>
</dbReference>
<dbReference type="RefSeq" id="WP_121908430.1">
    <property type="nucleotide sequence ID" value="NZ_REFC01000014.1"/>
</dbReference>
<gene>
    <name evidence="7" type="ORF">BXY75_2507</name>
</gene>
<evidence type="ECO:0000256" key="3">
    <source>
        <dbReference type="ARBA" id="ARBA00022989"/>
    </source>
</evidence>
<dbReference type="EMBL" id="REFC01000014">
    <property type="protein sequence ID" value="RMA57702.1"/>
    <property type="molecule type" value="Genomic_DNA"/>
</dbReference>
<dbReference type="GO" id="GO:0005886">
    <property type="term" value="C:plasma membrane"/>
    <property type="evidence" value="ECO:0007669"/>
    <property type="project" value="InterPro"/>
</dbReference>
<sequence>MATLLVILILLVLFVRSPWGQDFIIKKATNFVSNKTNTKVEIDKFYLTFDGDLLLKGLYLEDIKGDTLVYSKSLEADIALWPLIKGESIGIDALDWNGLRAKIIRKDTVSGYNFQFLVDAFAPSDSSVAADSTTAATNVYLGRISLEDVDVDYADEVLGIDSKFVVGKALLEIDEVDLANMSFKASEGHVENSRIKFHQSPVPIDPNAKAVPLPLLVIEDLSLKTVYVDYVSLGDGLTALMDIDELTVKIPKANLRENDIELKDVFLSNSKITINSITPTNVITENVNEVAKKVKEDVQKFDWPAYRIDIGAINLSQNEFSYQVGNAKPKKGVFDPNAIFLRNVSLQGDNVFLKDKLAGINLNQLSFAEASGFNLHNLGFKLSITDNLLNAEEISMALNNNKLKGRLKFEYKSLSDLVITPETSKIALNISSFQADLKDVFQFQPSLRQNEYIETLSTKYISGNLIANGYLSSVQIARANVQWGNSTKITTSGTITNATDPNNLSFRLKPLRASTTRNDILNFVDEKELNITLPETIAINGLLSGSVDDITTDLNITTSQGIATIKGNFRNTNTISFDASIAIEEYRLDQLMQNEQLGPISLTINGNGSGTTINSLDATIAANISSFNLNNYAIKDLAIDGNIKNGRGKVISKYKDENLNVALDAIVVLDSIASEAIIDLNIIGADLQALGLIQRDVRTGLKLSANFKGNTTAYDVTGSIDDGVVVYDNKTYLLGSFNAGAHVRKDTTALFVKNKMLDLELESNTDPLTFSKALQRHVASYFYRDAKLPDSVVNPVNLRLKGTVSQAPLLKEVFLVNIQDLDTISVAIDFKEKTRQLKAKIAAPHIDYAGNQIDSLAFTMDTDRDNFNFNLGFREINAGPFAIKSTTITGNQVNNEMNLEFLSYDGDEKLMHVQSQITGERDRLVFKVLPKDLLLNKNAWTIPATNEVIFTEKNLEFVDFKINRNGQSIAITDKLPNINKEHIAIAYNNFNLSEVLDYLNPEERFAEGILNGDLIIENPFSDTGILADLSINQFKIMDVDIGNLTLDAKGLGGSQYDINLEIQGGDVSLKLDGGYLANAEGANLDLNLDISQFKMKALEGFSQGEVSNAEGVFTGNFEVNGPISEPKYNGALNFKGATFEITKFNAAFTLADEKLKIDNQGLTMDRFTVLDENGNTLVIAGAVGTNNFLNPTFDLSIKATNFQVLNATEEDNDFLYGKAVFDANAKLTGDLLIPKLDVKATVNNTTDITYIMPSATVNIEDRNGVVVFVNRENPDAILTRAEEQTATVTGFDIAALVNVGEGAKVKIIIDEETGDNFQVYGEGEFNFTMNPNGRMNLVGVYNVSGGQYEMNLYNLVNRKFELVKGSRVSWSGDPFDAKLDVKALYNVEASASALMAAQTSGSDPALKSKFRQVLPFYVYLNVDGELLQPKISFNLDMPKDDQGAIGGQVYGRIQLLNQQEAELNKQVFSLLVLNRFYPEPGSDGSRGGAASIARDNINDALSDQLNVFSDKLLGDSGVELDFGLDSYTDYQGDSPTERTQLDIAAQKKLFNDRLIVRVGSELDIQGSSSIGESTPLIGNVSLEYILTENGRYRLKGFRRNQFENVIDGQTIASGIALIFTQEFNRFSELRDAIFFKKSKAEAEAEAEAEEKKKEESQKAEEERVKIKEEMNIEND</sequence>
<comment type="caution">
    <text evidence="7">The sequence shown here is derived from an EMBL/GenBank/DDBJ whole genome shotgun (WGS) entry which is preliminary data.</text>
</comment>
<evidence type="ECO:0000256" key="2">
    <source>
        <dbReference type="ARBA" id="ARBA00022692"/>
    </source>
</evidence>
<keyword evidence="2" id="KW-0812">Transmembrane</keyword>
<evidence type="ECO:0000256" key="4">
    <source>
        <dbReference type="ARBA" id="ARBA00023136"/>
    </source>
</evidence>
<evidence type="ECO:0000256" key="1">
    <source>
        <dbReference type="ARBA" id="ARBA00004167"/>
    </source>
</evidence>